<reference evidence="7" key="1">
    <citation type="journal article" date="2017" name="Mycologia">
        <title>Fusarium algeriense, sp. nov., a novel toxigenic crown rot pathogen of durum wheat from Algeria is nested in the Fusarium burgessii species complex.</title>
        <authorList>
            <person name="Laraba I."/>
            <person name="Keddad A."/>
            <person name="Boureghda H."/>
            <person name="Abdallah N."/>
            <person name="Vaughan M.M."/>
            <person name="Proctor R.H."/>
            <person name="Busman M."/>
            <person name="O'Donnell K."/>
        </authorList>
    </citation>
    <scope>NUCLEOTIDE SEQUENCE</scope>
    <source>
        <strain evidence="7">NRRL 25174</strain>
    </source>
</reference>
<dbReference type="Proteomes" id="UP000730481">
    <property type="component" value="Unassembled WGS sequence"/>
</dbReference>
<evidence type="ECO:0000256" key="5">
    <source>
        <dbReference type="SAM" id="MobiDB-lite"/>
    </source>
</evidence>
<comment type="caution">
    <text evidence="7">The sequence shown here is derived from an EMBL/GenBank/DDBJ whole genome shotgun (WGS) entry which is preliminary data.</text>
</comment>
<evidence type="ECO:0000256" key="1">
    <source>
        <dbReference type="ARBA" id="ARBA00022723"/>
    </source>
</evidence>
<reference evidence="7" key="2">
    <citation type="submission" date="2020-02" db="EMBL/GenBank/DDBJ databases">
        <title>Identification and distribution of gene clusters putatively required for synthesis of sphingolipid metabolism inhibitors in phylogenetically diverse species of the filamentous fungus Fusarium.</title>
        <authorList>
            <person name="Kim H.-S."/>
            <person name="Busman M."/>
            <person name="Brown D.W."/>
            <person name="Divon H."/>
            <person name="Uhlig S."/>
            <person name="Proctor R.H."/>
        </authorList>
    </citation>
    <scope>NUCLEOTIDE SEQUENCE</scope>
    <source>
        <strain evidence="7">NRRL 25174</strain>
    </source>
</reference>
<dbReference type="PROSITE" id="PS50089">
    <property type="entry name" value="ZF_RING_2"/>
    <property type="match status" value="1"/>
</dbReference>
<evidence type="ECO:0000313" key="8">
    <source>
        <dbReference type="Proteomes" id="UP000730481"/>
    </source>
</evidence>
<keyword evidence="2 4" id="KW-0863">Zinc-finger</keyword>
<proteinExistence type="predicted"/>
<accession>A0A9P5AR41</accession>
<keyword evidence="1" id="KW-0479">Metal-binding</keyword>
<dbReference type="InterPro" id="IPR013083">
    <property type="entry name" value="Znf_RING/FYVE/PHD"/>
</dbReference>
<dbReference type="SUPFAM" id="SSF57850">
    <property type="entry name" value="RING/U-box"/>
    <property type="match status" value="1"/>
</dbReference>
<dbReference type="InterPro" id="IPR001841">
    <property type="entry name" value="Znf_RING"/>
</dbReference>
<dbReference type="OrthoDB" id="654191at2759"/>
<organism evidence="7 8">
    <name type="scientific">Fusarium beomiforme</name>
    <dbReference type="NCBI Taxonomy" id="44412"/>
    <lineage>
        <taxon>Eukaryota</taxon>
        <taxon>Fungi</taxon>
        <taxon>Dikarya</taxon>
        <taxon>Ascomycota</taxon>
        <taxon>Pezizomycotina</taxon>
        <taxon>Sordariomycetes</taxon>
        <taxon>Hypocreomycetidae</taxon>
        <taxon>Hypocreales</taxon>
        <taxon>Nectriaceae</taxon>
        <taxon>Fusarium</taxon>
        <taxon>Fusarium burgessii species complex</taxon>
    </lineage>
</organism>
<evidence type="ECO:0000313" key="7">
    <source>
        <dbReference type="EMBL" id="KAF4342322.1"/>
    </source>
</evidence>
<keyword evidence="8" id="KW-1185">Reference proteome</keyword>
<feature type="domain" description="RING-type" evidence="6">
    <location>
        <begin position="38"/>
        <end position="91"/>
    </location>
</feature>
<dbReference type="Gene3D" id="3.30.40.10">
    <property type="entry name" value="Zinc/RING finger domain, C3HC4 (zinc finger)"/>
    <property type="match status" value="1"/>
</dbReference>
<evidence type="ECO:0000256" key="3">
    <source>
        <dbReference type="ARBA" id="ARBA00022833"/>
    </source>
</evidence>
<feature type="region of interest" description="Disordered" evidence="5">
    <location>
        <begin position="303"/>
        <end position="324"/>
    </location>
</feature>
<dbReference type="AlphaFoldDB" id="A0A9P5AR41"/>
<keyword evidence="3" id="KW-0862">Zinc</keyword>
<dbReference type="GO" id="GO:0008270">
    <property type="term" value="F:zinc ion binding"/>
    <property type="evidence" value="ECO:0007669"/>
    <property type="project" value="UniProtKB-KW"/>
</dbReference>
<gene>
    <name evidence="7" type="ORF">FBEOM_3729</name>
</gene>
<name>A0A9P5AR41_9HYPO</name>
<dbReference type="SMART" id="SM00184">
    <property type="entry name" value="RING"/>
    <property type="match status" value="1"/>
</dbReference>
<dbReference type="Pfam" id="PF13445">
    <property type="entry name" value="zf-RING_UBOX"/>
    <property type="match status" value="1"/>
</dbReference>
<sequence length="432" mass="48177">MSQLPARRSPEHFWPTINRAIKNGGIKNADNEPVNPQCPICFDTVSVRSFPNEALNGDRDGEVLICGHIFCHACRDEFDRNTRKATCPVCRTPLLCRRCGACAIPYCIPQNGDGGEVGVPTTLPEGAEHGLLCPDCTATEEFHDNVEKGEWPGALDDLEPGLVNFFYHIVDKLEKKGSVATRKAIVGAFVKAVDDEFTDMMLARYDFVHERGDTHREKNICALNFLRALLASERPLLSDYGARTPMLHEETSPVDYTRVDNSQEPPLVRDGPRPTIENANLNLADNTPLDFADTTLPLQFAGLTTEPESSGGEDPNAPRTGSPNLRVIASLSFRRTQQGTTEYRMEQSLEEFITNPPRRIDLSRGIYFEPRGSSEEDRVVTTIMELVDPNRPVYNDRIPLGTPVDESFSDSDMLTPTSEDSDYDFRQPVSER</sequence>
<evidence type="ECO:0000259" key="6">
    <source>
        <dbReference type="PROSITE" id="PS50089"/>
    </source>
</evidence>
<evidence type="ECO:0000256" key="4">
    <source>
        <dbReference type="PROSITE-ProRule" id="PRU00175"/>
    </source>
</evidence>
<dbReference type="EMBL" id="PVQB02000146">
    <property type="protein sequence ID" value="KAF4342322.1"/>
    <property type="molecule type" value="Genomic_DNA"/>
</dbReference>
<protein>
    <recommendedName>
        <fullName evidence="6">RING-type domain-containing protein</fullName>
    </recommendedName>
</protein>
<dbReference type="InterPro" id="IPR027370">
    <property type="entry name" value="Znf-RING_euk"/>
</dbReference>
<feature type="compositionally biased region" description="Basic and acidic residues" evidence="5">
    <location>
        <begin position="423"/>
        <end position="432"/>
    </location>
</feature>
<feature type="region of interest" description="Disordered" evidence="5">
    <location>
        <begin position="393"/>
        <end position="432"/>
    </location>
</feature>
<evidence type="ECO:0000256" key="2">
    <source>
        <dbReference type="ARBA" id="ARBA00022771"/>
    </source>
</evidence>